<feature type="region of interest" description="Disordered" evidence="1">
    <location>
        <begin position="160"/>
        <end position="197"/>
    </location>
</feature>
<feature type="compositionally biased region" description="Polar residues" evidence="1">
    <location>
        <begin position="308"/>
        <end position="318"/>
    </location>
</feature>
<evidence type="ECO:0000256" key="1">
    <source>
        <dbReference type="SAM" id="MobiDB-lite"/>
    </source>
</evidence>
<protein>
    <submittedName>
        <fullName evidence="2">Uncharacterized protein</fullName>
    </submittedName>
</protein>
<dbReference type="Proteomes" id="UP001530377">
    <property type="component" value="Unassembled WGS sequence"/>
</dbReference>
<gene>
    <name evidence="2" type="ORF">ACHAXA_011248</name>
</gene>
<name>A0ABD3SPC6_9STRA</name>
<evidence type="ECO:0000313" key="3">
    <source>
        <dbReference type="Proteomes" id="UP001530377"/>
    </source>
</evidence>
<sequence length="432" mass="46046">MAAEGSNIFFDDDEGAQMQAGIGAWPGGVGGERGEDVGTYAAPGGDGVAVQTIPALPGFVVPELVISDVREKNANGALLCIVVGCTKNAQGRTFVPKTSDGDLPPAVPPPHVRGGGGFCRAHHNAYLIQTGQVESWECACGNRVVSDSDRCGICHRWRGGCKQHKSGTPSTKKKAKKKASQKHPSEGGVSDSPEHATVRRDAAELSLNDIRISDVRETNKNGRSLCKVVGCEKLDQARNEGFCRRHYKMIAIVDGLSSSHQDAGEQSKIVGVGGGGGVGGVDVDLGSWTCPCGQWKGGMREPYKVTTTAKTQRMSSDNAETKEGNEDSTSSNWVCQCGSEVPATKSRCGKCHHWRGGKRKGGWTIRPTSNNDNDYGIDWTADWVCCEEAIPAIKRRCGKCNRWRGGKRVAKALLTSGEGDISIEYEATAINV</sequence>
<accession>A0ABD3SPC6</accession>
<dbReference type="EMBL" id="JALLPB020000021">
    <property type="protein sequence ID" value="KAL3826439.1"/>
    <property type="molecule type" value="Genomic_DNA"/>
</dbReference>
<dbReference type="AlphaFoldDB" id="A0ABD3SPC6"/>
<keyword evidence="3" id="KW-1185">Reference proteome</keyword>
<feature type="region of interest" description="Disordered" evidence="1">
    <location>
        <begin position="308"/>
        <end position="331"/>
    </location>
</feature>
<reference evidence="2 3" key="1">
    <citation type="submission" date="2024-10" db="EMBL/GenBank/DDBJ databases">
        <title>Updated reference genomes for cyclostephanoid diatoms.</title>
        <authorList>
            <person name="Roberts W.R."/>
            <person name="Alverson A.J."/>
        </authorList>
    </citation>
    <scope>NUCLEOTIDE SEQUENCE [LARGE SCALE GENOMIC DNA]</scope>
    <source>
        <strain evidence="2 3">AJA228-03</strain>
    </source>
</reference>
<proteinExistence type="predicted"/>
<evidence type="ECO:0000313" key="2">
    <source>
        <dbReference type="EMBL" id="KAL3826439.1"/>
    </source>
</evidence>
<organism evidence="2 3">
    <name type="scientific">Cyclostephanos tholiformis</name>
    <dbReference type="NCBI Taxonomy" id="382380"/>
    <lineage>
        <taxon>Eukaryota</taxon>
        <taxon>Sar</taxon>
        <taxon>Stramenopiles</taxon>
        <taxon>Ochrophyta</taxon>
        <taxon>Bacillariophyta</taxon>
        <taxon>Coscinodiscophyceae</taxon>
        <taxon>Thalassiosirophycidae</taxon>
        <taxon>Stephanodiscales</taxon>
        <taxon>Stephanodiscaceae</taxon>
        <taxon>Cyclostephanos</taxon>
    </lineage>
</organism>
<feature type="compositionally biased region" description="Basic residues" evidence="1">
    <location>
        <begin position="160"/>
        <end position="181"/>
    </location>
</feature>
<comment type="caution">
    <text evidence="2">The sequence shown here is derived from an EMBL/GenBank/DDBJ whole genome shotgun (WGS) entry which is preliminary data.</text>
</comment>